<proteinExistence type="predicted"/>
<sequence length="162" mass="18034">MAGDGRNRPLSPDNSLQQSKSTVIGRFRVVIGQKSPNRLYRSIAGGPLISVSRQIGTYHPYRAPVYGEGRSVEGEGRRRGCSKKEKENRENLDANPFVDPDPTLPSLDDPDPKGNSEAATRATEEVVFFIASSATLRLLLRQRSEMSTAFDVFIAFFAKYRR</sequence>
<dbReference type="AlphaFoldDB" id="A0A444G3X0"/>
<evidence type="ECO:0000256" key="1">
    <source>
        <dbReference type="SAM" id="MobiDB-lite"/>
    </source>
</evidence>
<reference evidence="2" key="1">
    <citation type="journal article" date="2018" name="Data Brief">
        <title>Genome sequence data from 17 accessions of Ensete ventricosum, a staple food crop for millions in Ethiopia.</title>
        <authorList>
            <person name="Yemataw Z."/>
            <person name="Muzemil S."/>
            <person name="Ambachew D."/>
            <person name="Tripathi L."/>
            <person name="Tesfaye K."/>
            <person name="Chala A."/>
            <person name="Farbos A."/>
            <person name="O'Neill P."/>
            <person name="Moore K."/>
            <person name="Grant M."/>
            <person name="Studholme D.J."/>
        </authorList>
    </citation>
    <scope>NUCLEOTIDE SEQUENCE [LARGE SCALE GENOMIC DNA]</scope>
    <source>
        <tissue evidence="2">Leaf</tissue>
    </source>
</reference>
<dbReference type="Proteomes" id="UP000290560">
    <property type="component" value="Unassembled WGS sequence"/>
</dbReference>
<feature type="region of interest" description="Disordered" evidence="1">
    <location>
        <begin position="1"/>
        <end position="23"/>
    </location>
</feature>
<gene>
    <name evidence="2" type="ORF">BHM03_00024494</name>
</gene>
<evidence type="ECO:0000313" key="2">
    <source>
        <dbReference type="EMBL" id="RZR73449.1"/>
    </source>
</evidence>
<feature type="compositionally biased region" description="Polar residues" evidence="1">
    <location>
        <begin position="12"/>
        <end position="22"/>
    </location>
</feature>
<protein>
    <submittedName>
        <fullName evidence="2">Uncharacterized protein</fullName>
    </submittedName>
</protein>
<dbReference type="EMBL" id="KV875922">
    <property type="protein sequence ID" value="RZR73449.1"/>
    <property type="molecule type" value="Genomic_DNA"/>
</dbReference>
<organism evidence="2">
    <name type="scientific">Ensete ventricosum</name>
    <name type="common">Abyssinian banana</name>
    <name type="synonym">Musa ensete</name>
    <dbReference type="NCBI Taxonomy" id="4639"/>
    <lineage>
        <taxon>Eukaryota</taxon>
        <taxon>Viridiplantae</taxon>
        <taxon>Streptophyta</taxon>
        <taxon>Embryophyta</taxon>
        <taxon>Tracheophyta</taxon>
        <taxon>Spermatophyta</taxon>
        <taxon>Magnoliopsida</taxon>
        <taxon>Liliopsida</taxon>
        <taxon>Zingiberales</taxon>
        <taxon>Musaceae</taxon>
        <taxon>Ensete</taxon>
    </lineage>
</organism>
<name>A0A444G3X0_ENSVE</name>
<feature type="region of interest" description="Disordered" evidence="1">
    <location>
        <begin position="62"/>
        <end position="119"/>
    </location>
</feature>
<feature type="compositionally biased region" description="Basic and acidic residues" evidence="1">
    <location>
        <begin position="70"/>
        <end position="92"/>
    </location>
</feature>
<accession>A0A444G3X0</accession>